<dbReference type="PANTHER" id="PTHR14304">
    <property type="entry name" value="CELL DIVISION CYCLE AND APOPTOSIS REGULATOR PROTEIN"/>
    <property type="match status" value="1"/>
</dbReference>
<feature type="non-terminal residue" evidence="3">
    <location>
        <position position="1"/>
    </location>
</feature>
<accession>A0ABV0QM86</accession>
<dbReference type="Pfam" id="PF19256">
    <property type="entry name" value="LAIKA"/>
    <property type="match status" value="1"/>
</dbReference>
<evidence type="ECO:0000256" key="1">
    <source>
        <dbReference type="SAM" id="Coils"/>
    </source>
</evidence>
<sequence length="281" mass="32163">LEELERQRRERRYVLPDEPTILVYPNWAAKNGKFDCSVMSLSVLLDYRLEDNKEHSFELDYSVNEVSKRCCFLHQEKKQMVTQNRDLLMAFVYFDQSHCGYLLERDVEDILYTLGLHLSRAQKLLNKPVVRESCYYRKLTDRGKDEAAPSFNEAHIENLTEEDAKVTGHLEQANKALTKELEEVTSTLSRTEETLRAVKQQKTIYYDLMSTSANSLMTTVNGLLDVLKKVCSVQHEVLSLLYNKLTITDCSVFVFQDQIGGSGLNAAGNQIQTSQTNGADD</sequence>
<dbReference type="EMBL" id="JAHRIN010016953">
    <property type="protein sequence ID" value="MEQ2196587.1"/>
    <property type="molecule type" value="Genomic_DNA"/>
</dbReference>
<proteinExistence type="predicted"/>
<keyword evidence="4" id="KW-1185">Reference proteome</keyword>
<name>A0ABV0QM86_9TELE</name>
<dbReference type="InterPro" id="IPR025224">
    <property type="entry name" value="CCAR1/CCAR2"/>
</dbReference>
<evidence type="ECO:0000313" key="3">
    <source>
        <dbReference type="EMBL" id="MEQ2196587.1"/>
    </source>
</evidence>
<protein>
    <recommendedName>
        <fullName evidence="2">LAIKA domain-containing protein</fullName>
    </recommendedName>
</protein>
<organism evidence="3 4">
    <name type="scientific">Xenoophorus captivus</name>
    <dbReference type="NCBI Taxonomy" id="1517983"/>
    <lineage>
        <taxon>Eukaryota</taxon>
        <taxon>Metazoa</taxon>
        <taxon>Chordata</taxon>
        <taxon>Craniata</taxon>
        <taxon>Vertebrata</taxon>
        <taxon>Euteleostomi</taxon>
        <taxon>Actinopterygii</taxon>
        <taxon>Neopterygii</taxon>
        <taxon>Teleostei</taxon>
        <taxon>Neoteleostei</taxon>
        <taxon>Acanthomorphata</taxon>
        <taxon>Ovalentaria</taxon>
        <taxon>Atherinomorphae</taxon>
        <taxon>Cyprinodontiformes</taxon>
        <taxon>Goodeidae</taxon>
        <taxon>Xenoophorus</taxon>
    </lineage>
</organism>
<dbReference type="PANTHER" id="PTHR14304:SF14">
    <property type="entry name" value="CELL DIVISION CYCLE AND APOPTOSIS REGULATOR PROTEIN 1"/>
    <property type="match status" value="1"/>
</dbReference>
<keyword evidence="1" id="KW-0175">Coiled coil</keyword>
<comment type="caution">
    <text evidence="3">The sequence shown here is derived from an EMBL/GenBank/DDBJ whole genome shotgun (WGS) entry which is preliminary data.</text>
</comment>
<feature type="coiled-coil region" evidence="1">
    <location>
        <begin position="174"/>
        <end position="201"/>
    </location>
</feature>
<reference evidence="3 4" key="1">
    <citation type="submission" date="2021-06" db="EMBL/GenBank/DDBJ databases">
        <authorList>
            <person name="Palmer J.M."/>
        </authorList>
    </citation>
    <scope>NUCLEOTIDE SEQUENCE [LARGE SCALE GENOMIC DNA]</scope>
    <source>
        <strain evidence="3 4">XC_2019</strain>
        <tissue evidence="3">Muscle</tissue>
    </source>
</reference>
<evidence type="ECO:0000313" key="4">
    <source>
        <dbReference type="Proteomes" id="UP001434883"/>
    </source>
</evidence>
<dbReference type="InterPro" id="IPR045353">
    <property type="entry name" value="LAIKA"/>
</dbReference>
<feature type="domain" description="LAIKA" evidence="2">
    <location>
        <begin position="15"/>
        <end position="59"/>
    </location>
</feature>
<dbReference type="Proteomes" id="UP001434883">
    <property type="component" value="Unassembled WGS sequence"/>
</dbReference>
<gene>
    <name evidence="3" type="ORF">XENOCAPTIV_004540</name>
</gene>
<evidence type="ECO:0000259" key="2">
    <source>
        <dbReference type="Pfam" id="PF19256"/>
    </source>
</evidence>